<dbReference type="EMBL" id="CM029037">
    <property type="protein sequence ID" value="KAG2656036.1"/>
    <property type="molecule type" value="Genomic_DNA"/>
</dbReference>
<accession>A0A8T0XDS0</accession>
<feature type="region of interest" description="Disordered" evidence="1">
    <location>
        <begin position="36"/>
        <end position="56"/>
    </location>
</feature>
<sequence length="99" mass="10725">MHRLSSPAVRPLLSFVATAPPRWWRAASARRVFPLMAAPNPPGRRVSRSPHGHRNMASGIVQKGEELDEQGRCLLSPSANDGKCDRTEGTLDISVLGNG</sequence>
<name>A0A8T0XDS0_PANVG</name>
<reference evidence="2 3" key="1">
    <citation type="submission" date="2020-05" db="EMBL/GenBank/DDBJ databases">
        <title>WGS assembly of Panicum virgatum.</title>
        <authorList>
            <person name="Lovell J.T."/>
            <person name="Jenkins J."/>
            <person name="Shu S."/>
            <person name="Juenger T.E."/>
            <person name="Schmutz J."/>
        </authorList>
    </citation>
    <scope>NUCLEOTIDE SEQUENCE [LARGE SCALE GENOMIC DNA]</scope>
    <source>
        <strain evidence="3">cv. AP13</strain>
    </source>
</reference>
<comment type="caution">
    <text evidence="2">The sequence shown here is derived from an EMBL/GenBank/DDBJ whole genome shotgun (WGS) entry which is preliminary data.</text>
</comment>
<organism evidence="2 3">
    <name type="scientific">Panicum virgatum</name>
    <name type="common">Blackwell switchgrass</name>
    <dbReference type="NCBI Taxonomy" id="38727"/>
    <lineage>
        <taxon>Eukaryota</taxon>
        <taxon>Viridiplantae</taxon>
        <taxon>Streptophyta</taxon>
        <taxon>Embryophyta</taxon>
        <taxon>Tracheophyta</taxon>
        <taxon>Spermatophyta</taxon>
        <taxon>Magnoliopsida</taxon>
        <taxon>Liliopsida</taxon>
        <taxon>Poales</taxon>
        <taxon>Poaceae</taxon>
        <taxon>PACMAD clade</taxon>
        <taxon>Panicoideae</taxon>
        <taxon>Panicodae</taxon>
        <taxon>Paniceae</taxon>
        <taxon>Panicinae</taxon>
        <taxon>Panicum</taxon>
        <taxon>Panicum sect. Hiantes</taxon>
    </lineage>
</organism>
<dbReference type="Proteomes" id="UP000823388">
    <property type="component" value="Chromosome 1K"/>
</dbReference>
<evidence type="ECO:0000313" key="2">
    <source>
        <dbReference type="EMBL" id="KAG2656036.1"/>
    </source>
</evidence>
<keyword evidence="3" id="KW-1185">Reference proteome</keyword>
<feature type="compositionally biased region" description="Basic residues" evidence="1">
    <location>
        <begin position="45"/>
        <end position="54"/>
    </location>
</feature>
<evidence type="ECO:0000313" key="3">
    <source>
        <dbReference type="Proteomes" id="UP000823388"/>
    </source>
</evidence>
<proteinExistence type="predicted"/>
<gene>
    <name evidence="2" type="ORF">PVAP13_1KG049277</name>
</gene>
<dbReference type="AlphaFoldDB" id="A0A8T0XDS0"/>
<protein>
    <submittedName>
        <fullName evidence="2">Uncharacterized protein</fullName>
    </submittedName>
</protein>
<evidence type="ECO:0000256" key="1">
    <source>
        <dbReference type="SAM" id="MobiDB-lite"/>
    </source>
</evidence>